<feature type="compositionally biased region" description="Low complexity" evidence="1">
    <location>
        <begin position="167"/>
        <end position="189"/>
    </location>
</feature>
<proteinExistence type="predicted"/>
<feature type="compositionally biased region" description="Basic and acidic residues" evidence="1">
    <location>
        <begin position="501"/>
        <end position="513"/>
    </location>
</feature>
<feature type="compositionally biased region" description="Low complexity" evidence="1">
    <location>
        <begin position="237"/>
        <end position="253"/>
    </location>
</feature>
<evidence type="ECO:0000256" key="1">
    <source>
        <dbReference type="SAM" id="MobiDB-lite"/>
    </source>
</evidence>
<sequence length="553" mass="56950">MTRGRRLLTTSLSLFLISALYHRTSVQAVPTSTSSAGAGTNSDVAPDPLSGSVLSVSDVISDPSSSPVASNAVNSALSTLSLEHPSPQLAAVLKSEGFSSGMVTDSSPTVYVIPPVNIPQLQQQILQQQQQQQQQQQVATSGTSASHYAAAQTQQDPTTPVKRDLSEASGPVPSSSSSTGSSTASTTQGSSSVLCYHDATTQGLMHCSDGASYQSIGITLPLSSSPTAPPKRRAYVSSGTGISGGSSTTTPGGVMRAASQVDQPGQAGMIRGQHPQHPQQQQQQQRQQRKRDTMPAMEHYGGYSLSTDAPDFGANAAAFGTGSEFATAFGPGDSNSGQSLGPLEAASSSFAPLSQFSTFDKYCGNGGRGDSHGSSYGNSYGGGPGGWSKFDNSFGLNDRGVLKYTSSGGESENDLGVMKYSGGSHGYYSGSGSSYDHGYSGSGSSGGKSSSKGRRQLGYPDLEDSQNKYYGGYGGGSDCHGSEGNSHGSGYGQGYGSSYKSKRDVAPPGDRVRSGKAPPTVIPVPIEIDMLVQPDGTATLLPPADDDRSEPYH</sequence>
<keyword evidence="4" id="KW-1185">Reference proteome</keyword>
<dbReference type="EMBL" id="JAAAIP010000188">
    <property type="protein sequence ID" value="KAG0323461.1"/>
    <property type="molecule type" value="Genomic_DNA"/>
</dbReference>
<feature type="region of interest" description="Disordered" evidence="1">
    <location>
        <begin position="137"/>
        <end position="189"/>
    </location>
</feature>
<evidence type="ECO:0000313" key="3">
    <source>
        <dbReference type="EMBL" id="KAG0323461.1"/>
    </source>
</evidence>
<evidence type="ECO:0000313" key="4">
    <source>
        <dbReference type="Proteomes" id="UP000738325"/>
    </source>
</evidence>
<organism evidence="3 4">
    <name type="scientific">Dissophora globulifera</name>
    <dbReference type="NCBI Taxonomy" id="979702"/>
    <lineage>
        <taxon>Eukaryota</taxon>
        <taxon>Fungi</taxon>
        <taxon>Fungi incertae sedis</taxon>
        <taxon>Mucoromycota</taxon>
        <taxon>Mortierellomycotina</taxon>
        <taxon>Mortierellomycetes</taxon>
        <taxon>Mortierellales</taxon>
        <taxon>Mortierellaceae</taxon>
        <taxon>Dissophora</taxon>
    </lineage>
</organism>
<accession>A0A9P6UX19</accession>
<feature type="compositionally biased region" description="Low complexity" evidence="1">
    <location>
        <begin position="273"/>
        <end position="286"/>
    </location>
</feature>
<feature type="chain" id="PRO_5040501631" evidence="2">
    <location>
        <begin position="29"/>
        <end position="553"/>
    </location>
</feature>
<evidence type="ECO:0000256" key="2">
    <source>
        <dbReference type="SAM" id="SignalP"/>
    </source>
</evidence>
<dbReference type="OrthoDB" id="2450075at2759"/>
<feature type="region of interest" description="Disordered" evidence="1">
    <location>
        <begin position="221"/>
        <end position="293"/>
    </location>
</feature>
<dbReference type="AlphaFoldDB" id="A0A9P6UX19"/>
<gene>
    <name evidence="3" type="ORF">BGZ99_002762</name>
</gene>
<keyword evidence="2" id="KW-0732">Signal</keyword>
<name>A0A9P6UX19_9FUNG</name>
<protein>
    <submittedName>
        <fullName evidence="3">Uncharacterized protein</fullName>
    </submittedName>
</protein>
<feature type="signal peptide" evidence="2">
    <location>
        <begin position="1"/>
        <end position="28"/>
    </location>
</feature>
<feature type="compositionally biased region" description="Polar residues" evidence="1">
    <location>
        <begin position="138"/>
        <end position="158"/>
    </location>
</feature>
<reference evidence="3" key="1">
    <citation type="journal article" date="2020" name="Fungal Divers.">
        <title>Resolving the Mortierellaceae phylogeny through synthesis of multi-gene phylogenetics and phylogenomics.</title>
        <authorList>
            <person name="Vandepol N."/>
            <person name="Liber J."/>
            <person name="Desiro A."/>
            <person name="Na H."/>
            <person name="Kennedy M."/>
            <person name="Barry K."/>
            <person name="Grigoriev I.V."/>
            <person name="Miller A.N."/>
            <person name="O'Donnell K."/>
            <person name="Stajich J.E."/>
            <person name="Bonito G."/>
        </authorList>
    </citation>
    <scope>NUCLEOTIDE SEQUENCE</scope>
    <source>
        <strain evidence="3">REB-010B</strain>
    </source>
</reference>
<feature type="region of interest" description="Disordered" evidence="1">
    <location>
        <begin position="436"/>
        <end position="521"/>
    </location>
</feature>
<dbReference type="Proteomes" id="UP000738325">
    <property type="component" value="Unassembled WGS sequence"/>
</dbReference>
<comment type="caution">
    <text evidence="3">The sequence shown here is derived from an EMBL/GenBank/DDBJ whole genome shotgun (WGS) entry which is preliminary data.</text>
</comment>